<gene>
    <name evidence="5" type="ORF">ACFQ22_08305</name>
</gene>
<keyword evidence="6" id="KW-1185">Reference proteome</keyword>
<dbReference type="InterPro" id="IPR050763">
    <property type="entry name" value="ABC_transporter_ATP-binding"/>
</dbReference>
<keyword evidence="1" id="KW-0813">Transport</keyword>
<keyword evidence="3 5" id="KW-0067">ATP-binding</keyword>
<dbReference type="PANTHER" id="PTHR42711">
    <property type="entry name" value="ABC TRANSPORTER ATP-BINDING PROTEIN"/>
    <property type="match status" value="1"/>
</dbReference>
<evidence type="ECO:0000259" key="4">
    <source>
        <dbReference type="PROSITE" id="PS50893"/>
    </source>
</evidence>
<name>A0ABW3PPK7_9LACO</name>
<sequence>MKIDIDNVSKAGRIDKVDLSVNSGDRIALIGPNGSGKSTLLQIIMGIISPDNGKVSTSKVNFGAVFQNNILDETLSIIQNLRFRILKRSKLEDAKEMLNQFQIKDLKQLYGSLSGGQKRIVNFVRIAVSQPNVLLLDELSAGMDVDIKEEAWTQIHNLLDTDSSSAMIYTTHDLGELIYANKVLFIQKGQKKYFGSMKKFIGQMPRYKLIIYKDSDRELEKENTILKTKFFDDSNDVITYLNNIIPRERDFEVKHTSFDDLFMNAEAIYNEN</sequence>
<dbReference type="RefSeq" id="WP_162919768.1">
    <property type="nucleotide sequence ID" value="NZ_JBHTLH010000019.1"/>
</dbReference>
<dbReference type="SUPFAM" id="SSF52540">
    <property type="entry name" value="P-loop containing nucleoside triphosphate hydrolases"/>
    <property type="match status" value="1"/>
</dbReference>
<evidence type="ECO:0000256" key="3">
    <source>
        <dbReference type="ARBA" id="ARBA00022840"/>
    </source>
</evidence>
<dbReference type="Proteomes" id="UP001597156">
    <property type="component" value="Unassembled WGS sequence"/>
</dbReference>
<dbReference type="Gene3D" id="3.40.50.300">
    <property type="entry name" value="P-loop containing nucleotide triphosphate hydrolases"/>
    <property type="match status" value="1"/>
</dbReference>
<feature type="domain" description="ABC transporter" evidence="4">
    <location>
        <begin position="3"/>
        <end position="213"/>
    </location>
</feature>
<evidence type="ECO:0000313" key="5">
    <source>
        <dbReference type="EMBL" id="MFD1125356.1"/>
    </source>
</evidence>
<dbReference type="InterPro" id="IPR027417">
    <property type="entry name" value="P-loop_NTPase"/>
</dbReference>
<dbReference type="PANTHER" id="PTHR42711:SF17">
    <property type="entry name" value="ABC TRANSPORTER ATP-BINDING PROTEIN"/>
    <property type="match status" value="1"/>
</dbReference>
<proteinExistence type="predicted"/>
<accession>A0ABW3PPK7</accession>
<dbReference type="InterPro" id="IPR003593">
    <property type="entry name" value="AAA+_ATPase"/>
</dbReference>
<evidence type="ECO:0000313" key="6">
    <source>
        <dbReference type="Proteomes" id="UP001597156"/>
    </source>
</evidence>
<dbReference type="EMBL" id="JBHTLH010000019">
    <property type="protein sequence ID" value="MFD1125356.1"/>
    <property type="molecule type" value="Genomic_DNA"/>
</dbReference>
<dbReference type="PROSITE" id="PS50893">
    <property type="entry name" value="ABC_TRANSPORTER_2"/>
    <property type="match status" value="1"/>
</dbReference>
<evidence type="ECO:0000256" key="2">
    <source>
        <dbReference type="ARBA" id="ARBA00022741"/>
    </source>
</evidence>
<evidence type="ECO:0000256" key="1">
    <source>
        <dbReference type="ARBA" id="ARBA00022448"/>
    </source>
</evidence>
<comment type="caution">
    <text evidence="5">The sequence shown here is derived from an EMBL/GenBank/DDBJ whole genome shotgun (WGS) entry which is preliminary data.</text>
</comment>
<reference evidence="6" key="1">
    <citation type="journal article" date="2019" name="Int. J. Syst. Evol. Microbiol.">
        <title>The Global Catalogue of Microorganisms (GCM) 10K type strain sequencing project: providing services to taxonomists for standard genome sequencing and annotation.</title>
        <authorList>
            <consortium name="The Broad Institute Genomics Platform"/>
            <consortium name="The Broad Institute Genome Sequencing Center for Infectious Disease"/>
            <person name="Wu L."/>
            <person name="Ma J."/>
        </authorList>
    </citation>
    <scope>NUCLEOTIDE SEQUENCE [LARGE SCALE GENOMIC DNA]</scope>
    <source>
        <strain evidence="6">CCUG 71848</strain>
    </source>
</reference>
<keyword evidence="2" id="KW-0547">Nucleotide-binding</keyword>
<organism evidence="5 6">
    <name type="scientific">Lentilactobacillus raoultii</name>
    <dbReference type="NCBI Taxonomy" id="1987503"/>
    <lineage>
        <taxon>Bacteria</taxon>
        <taxon>Bacillati</taxon>
        <taxon>Bacillota</taxon>
        <taxon>Bacilli</taxon>
        <taxon>Lactobacillales</taxon>
        <taxon>Lactobacillaceae</taxon>
        <taxon>Lentilactobacillus</taxon>
    </lineage>
</organism>
<dbReference type="InterPro" id="IPR003439">
    <property type="entry name" value="ABC_transporter-like_ATP-bd"/>
</dbReference>
<protein>
    <submittedName>
        <fullName evidence="5">ATP-binding cassette domain-containing protein</fullName>
    </submittedName>
</protein>
<dbReference type="Pfam" id="PF00005">
    <property type="entry name" value="ABC_tran"/>
    <property type="match status" value="1"/>
</dbReference>
<dbReference type="SMART" id="SM00382">
    <property type="entry name" value="AAA"/>
    <property type="match status" value="1"/>
</dbReference>
<dbReference type="GO" id="GO:0005524">
    <property type="term" value="F:ATP binding"/>
    <property type="evidence" value="ECO:0007669"/>
    <property type="project" value="UniProtKB-KW"/>
</dbReference>